<keyword evidence="4 7" id="KW-0812">Transmembrane</keyword>
<dbReference type="InterPro" id="IPR044880">
    <property type="entry name" value="NCX_ion-bd_dom_sf"/>
</dbReference>
<evidence type="ECO:0000256" key="5">
    <source>
        <dbReference type="ARBA" id="ARBA00022989"/>
    </source>
</evidence>
<dbReference type="GO" id="GO:0006874">
    <property type="term" value="P:intracellular calcium ion homeostasis"/>
    <property type="evidence" value="ECO:0007669"/>
    <property type="project" value="TreeGrafter"/>
</dbReference>
<sequence>MNFYIFEESSSQCSIPSSTPNVCSFIQKQCDTTYFKISELYYCCLTPSLPNLLFSSLLILVLLVVILISLSILVSNYLFQNLHNLTNVLGLNNQILSFILIPLSNSLPDILNYYIALDSGSTDLVIGQLMGSLLIMFTIIIGSISILNRGYIIEHPKILMLDLVIVLIVLILFSEILSDGKITNLECWIMITGYFLYILFLIFFDKDKLKEVADEEQVWIEYQNNGSFTHPYNIEDAISILSSNDDEIASYGPVVSRSPSPLPEHTSSANDPLSLSINSLSPRSSSPLYGPSEVATEESPLLLAVPGKFPTSKISPSIPINEDSDDEIIIQIPSRSKSFVQRAFDLVDYLFMTFVPYYRKIKSNYSRAIISWYIIETIAVVNYQFFQFPYKYVIPISYVIAAILVYIQLTSNVQIVAISMAGLTVSLIIVSNLAIVTLQLLKNLGVIWQISDYLLGLIVFAISNSLNDGITNITISTKINPILGINSCIGTPLLIILLGIGGNGLIVTSRSHKDIWFSLTDNVVISAGGLIFSICCLIIYLPWNDYRVDAKIGNFLLLLYIIMTGVEIYLEY</sequence>
<feature type="transmembrane region" description="Helical" evidence="7">
    <location>
        <begin position="85"/>
        <end position="104"/>
    </location>
</feature>
<keyword evidence="3" id="KW-0813">Transport</keyword>
<feature type="transmembrane region" description="Helical" evidence="7">
    <location>
        <begin position="479"/>
        <end position="502"/>
    </location>
</feature>
<evidence type="ECO:0000256" key="1">
    <source>
        <dbReference type="ARBA" id="ARBA00004141"/>
    </source>
</evidence>
<dbReference type="RefSeq" id="XP_002421934.1">
    <property type="nucleotide sequence ID" value="XM_002421889.1"/>
</dbReference>
<dbReference type="OrthoDB" id="407410at2759"/>
<gene>
    <name evidence="9" type="ordered locus">Cd36_28940</name>
    <name evidence="10" type="ORF">CD36_28940</name>
</gene>
<keyword evidence="6 7" id="KW-0472">Membrane</keyword>
<dbReference type="InterPro" id="IPR004837">
    <property type="entry name" value="NaCa_Exmemb"/>
</dbReference>
<organism evidence="10 11">
    <name type="scientific">Candida dubliniensis (strain CD36 / ATCC MYA-646 / CBS 7987 / NCPF 3949 / NRRL Y-17841)</name>
    <name type="common">Yeast</name>
    <dbReference type="NCBI Taxonomy" id="573826"/>
    <lineage>
        <taxon>Eukaryota</taxon>
        <taxon>Fungi</taxon>
        <taxon>Dikarya</taxon>
        <taxon>Ascomycota</taxon>
        <taxon>Saccharomycotina</taxon>
        <taxon>Pichiomycetes</taxon>
        <taxon>Debaryomycetaceae</taxon>
        <taxon>Candida/Lodderomyces clade</taxon>
        <taxon>Candida</taxon>
    </lineage>
</organism>
<feature type="transmembrane region" description="Helical" evidence="7">
    <location>
        <begin position="522"/>
        <end position="540"/>
    </location>
</feature>
<feature type="transmembrane region" description="Helical" evidence="7">
    <location>
        <begin position="552"/>
        <end position="570"/>
    </location>
</feature>
<evidence type="ECO:0000313" key="11">
    <source>
        <dbReference type="Proteomes" id="UP000002605"/>
    </source>
</evidence>
<protein>
    <submittedName>
        <fullName evidence="10">Sodium/calcium exchanger protein, putative</fullName>
    </submittedName>
</protein>
<feature type="transmembrane region" description="Helical" evidence="7">
    <location>
        <begin position="159"/>
        <end position="177"/>
    </location>
</feature>
<comment type="subcellular location">
    <subcellularLocation>
        <location evidence="1">Membrane</location>
        <topology evidence="1">Multi-pass membrane protein</topology>
    </subcellularLocation>
</comment>
<dbReference type="Gene3D" id="1.20.1420.30">
    <property type="entry name" value="NCX, central ion-binding region"/>
    <property type="match status" value="2"/>
</dbReference>
<evidence type="ECO:0000256" key="3">
    <source>
        <dbReference type="ARBA" id="ARBA00022448"/>
    </source>
</evidence>
<feature type="domain" description="Sodium/calcium exchanger membrane region" evidence="8">
    <location>
        <begin position="60"/>
        <end position="203"/>
    </location>
</feature>
<dbReference type="EMBL" id="FM992695">
    <property type="protein sequence ID" value="CAX39935.1"/>
    <property type="molecule type" value="Genomic_DNA"/>
</dbReference>
<evidence type="ECO:0000256" key="2">
    <source>
        <dbReference type="ARBA" id="ARBA00008170"/>
    </source>
</evidence>
<dbReference type="InterPro" id="IPR051359">
    <property type="entry name" value="CaCA_antiporter"/>
</dbReference>
<keyword evidence="11" id="KW-1185">Reference proteome</keyword>
<dbReference type="eggNOG" id="KOG2399">
    <property type="taxonomic scope" value="Eukaryota"/>
</dbReference>
<dbReference type="Proteomes" id="UP000002605">
    <property type="component" value="Chromosome R"/>
</dbReference>
<feature type="domain" description="Sodium/calcium exchanger membrane region" evidence="8">
    <location>
        <begin position="419"/>
        <end position="564"/>
    </location>
</feature>
<dbReference type="GO" id="GO:0016020">
    <property type="term" value="C:membrane"/>
    <property type="evidence" value="ECO:0007669"/>
    <property type="project" value="UniProtKB-SubCell"/>
</dbReference>
<accession>B9WLH3</accession>
<evidence type="ECO:0000256" key="7">
    <source>
        <dbReference type="SAM" id="Phobius"/>
    </source>
</evidence>
<reference evidence="10 11" key="1">
    <citation type="journal article" date="2009" name="Genome Res.">
        <title>Comparative genomics of the fungal pathogens Candida dubliniensis and Candida albicans.</title>
        <authorList>
            <person name="Jackson A.P."/>
            <person name="Gamble J.A."/>
            <person name="Yeomans T."/>
            <person name="Moran G.P."/>
            <person name="Saunders D."/>
            <person name="Harris D."/>
            <person name="Aslett M."/>
            <person name="Barrell J.F."/>
            <person name="Butler G."/>
            <person name="Citiulo F."/>
            <person name="Coleman D.C."/>
            <person name="de Groot P.W.J."/>
            <person name="Goodwin T.J."/>
            <person name="Quail M.A."/>
            <person name="McQuillan J."/>
            <person name="Munro C.A."/>
            <person name="Pain A."/>
            <person name="Poulter R.T."/>
            <person name="Rajandream M.A."/>
            <person name="Renauld H."/>
            <person name="Spiering M.J."/>
            <person name="Tivey A."/>
            <person name="Gow N.A.R."/>
            <person name="Barrell B."/>
            <person name="Sullivan D.J."/>
            <person name="Berriman M."/>
        </authorList>
    </citation>
    <scope>NUCLEOTIDE SEQUENCE [LARGE SCALE GENOMIC DNA]</scope>
    <source>
        <strain evidence="11">CD36 / ATCC MYA-646 / CBS 7987 / NCPF 3949 / NRRL Y-17841</strain>
    </source>
</reference>
<feature type="transmembrane region" description="Helical" evidence="7">
    <location>
        <begin position="57"/>
        <end position="78"/>
    </location>
</feature>
<evidence type="ECO:0000313" key="10">
    <source>
        <dbReference type="EMBL" id="CAX39935.1"/>
    </source>
</evidence>
<name>B9WLH3_CANDC</name>
<dbReference type="KEGG" id="cdu:CD36_28940"/>
<feature type="transmembrane region" description="Helical" evidence="7">
    <location>
        <begin position="124"/>
        <end position="147"/>
    </location>
</feature>
<feature type="transmembrane region" description="Helical" evidence="7">
    <location>
        <begin position="416"/>
        <end position="440"/>
    </location>
</feature>
<feature type="transmembrane region" description="Helical" evidence="7">
    <location>
        <begin position="368"/>
        <end position="386"/>
    </location>
</feature>
<evidence type="ECO:0000313" key="9">
    <source>
        <dbReference type="CGD" id="CAL0000163487"/>
    </source>
</evidence>
<evidence type="ECO:0000256" key="6">
    <source>
        <dbReference type="ARBA" id="ARBA00023136"/>
    </source>
</evidence>
<evidence type="ECO:0000259" key="8">
    <source>
        <dbReference type="Pfam" id="PF01699"/>
    </source>
</evidence>
<dbReference type="Pfam" id="PF01699">
    <property type="entry name" value="Na_Ca_ex"/>
    <property type="match status" value="2"/>
</dbReference>
<evidence type="ECO:0000256" key="4">
    <source>
        <dbReference type="ARBA" id="ARBA00022692"/>
    </source>
</evidence>
<dbReference type="GeneID" id="8049938"/>
<proteinExistence type="inferred from homology"/>
<feature type="transmembrane region" description="Helical" evidence="7">
    <location>
        <begin position="392"/>
        <end position="409"/>
    </location>
</feature>
<dbReference type="CGD" id="CAL0000163487">
    <property type="gene designation" value="Cd36_28940"/>
</dbReference>
<dbReference type="PANTHER" id="PTHR12266">
    <property type="entry name" value="NA+/CA2+ K+ INDEPENDENT EXCHANGER"/>
    <property type="match status" value="1"/>
</dbReference>
<feature type="transmembrane region" description="Helical" evidence="7">
    <location>
        <begin position="183"/>
        <end position="204"/>
    </location>
</feature>
<dbReference type="HOGENOM" id="CLU_004979_2_2_1"/>
<dbReference type="AlphaFoldDB" id="B9WLH3"/>
<feature type="transmembrane region" description="Helical" evidence="7">
    <location>
        <begin position="446"/>
        <end position="467"/>
    </location>
</feature>
<comment type="similarity">
    <text evidence="2">Belongs to the Ca(2+):cation antiporter (CaCA) (TC 2.A.19) family.</text>
</comment>
<dbReference type="PANTHER" id="PTHR12266:SF0">
    <property type="entry name" value="MITOCHONDRIAL SODIUM_CALCIUM EXCHANGER PROTEIN"/>
    <property type="match status" value="1"/>
</dbReference>
<dbReference type="GO" id="GO:0008324">
    <property type="term" value="F:monoatomic cation transmembrane transporter activity"/>
    <property type="evidence" value="ECO:0007669"/>
    <property type="project" value="TreeGrafter"/>
</dbReference>
<keyword evidence="5 7" id="KW-1133">Transmembrane helix</keyword>